<evidence type="ECO:0000256" key="1">
    <source>
        <dbReference type="SAM" id="MobiDB-lite"/>
    </source>
</evidence>
<proteinExistence type="predicted"/>
<sequence length="75" mass="7840">MALARAAASIETQGGVIDSFFVRMVSDPVGTLAGYGPRRIVFVQGNGPDAPPPDGLELAPGRDFEDGREAREGIP</sequence>
<feature type="region of interest" description="Disordered" evidence="1">
    <location>
        <begin position="44"/>
        <end position="75"/>
    </location>
</feature>
<dbReference type="GeneID" id="42570927"/>
<dbReference type="Proteomes" id="UP000422569">
    <property type="component" value="Plasmid unnamed2"/>
</dbReference>
<name>A0A6B8MCC3_9HYPH</name>
<geneLocation type="plasmid" evidence="2">
    <name>unnamed2</name>
</geneLocation>
<gene>
    <name evidence="2" type="ORF">F7D14_20825</name>
</gene>
<reference evidence="2 3" key="1">
    <citation type="submission" date="2019-09" db="EMBL/GenBank/DDBJ databases">
        <title>Isolation and complete genome sequencing of Methylocystis species.</title>
        <authorList>
            <person name="Rumah B.L."/>
            <person name="Stead C.E."/>
            <person name="Stevens B.C."/>
            <person name="Minton N.P."/>
            <person name="Grosse-Honebrink A."/>
            <person name="Zhang Y."/>
        </authorList>
    </citation>
    <scope>NUCLEOTIDE SEQUENCE [LARGE SCALE GENOMIC DNA]</scope>
    <source>
        <strain evidence="2 3">BRCS2</strain>
        <plasmid evidence="2 3">unnamed2</plasmid>
    </source>
</reference>
<protein>
    <submittedName>
        <fullName evidence="2">Uncharacterized protein</fullName>
    </submittedName>
</protein>
<evidence type="ECO:0000313" key="2">
    <source>
        <dbReference type="EMBL" id="QGN00036.1"/>
    </source>
</evidence>
<dbReference type="RefSeq" id="WP_154420440.1">
    <property type="nucleotide sequence ID" value="NZ_CP044333.1"/>
</dbReference>
<dbReference type="KEGG" id="mpar:F7D14_20825"/>
<keyword evidence="2" id="KW-0614">Plasmid</keyword>
<accession>A0A6B8MCC3</accession>
<evidence type="ECO:0000313" key="3">
    <source>
        <dbReference type="Proteomes" id="UP000422569"/>
    </source>
</evidence>
<organism evidence="2 3">
    <name type="scientific">Methylocystis parvus</name>
    <dbReference type="NCBI Taxonomy" id="134"/>
    <lineage>
        <taxon>Bacteria</taxon>
        <taxon>Pseudomonadati</taxon>
        <taxon>Pseudomonadota</taxon>
        <taxon>Alphaproteobacteria</taxon>
        <taxon>Hyphomicrobiales</taxon>
        <taxon>Methylocystaceae</taxon>
        <taxon>Methylocystis</taxon>
    </lineage>
</organism>
<keyword evidence="3" id="KW-1185">Reference proteome</keyword>
<feature type="compositionally biased region" description="Basic and acidic residues" evidence="1">
    <location>
        <begin position="60"/>
        <end position="75"/>
    </location>
</feature>
<dbReference type="AlphaFoldDB" id="A0A6B8MCC3"/>
<dbReference type="EMBL" id="CP044333">
    <property type="protein sequence ID" value="QGN00036.1"/>
    <property type="molecule type" value="Genomic_DNA"/>
</dbReference>